<organism evidence="2 3">
    <name type="scientific">Dreissena polymorpha</name>
    <name type="common">Zebra mussel</name>
    <name type="synonym">Mytilus polymorpha</name>
    <dbReference type="NCBI Taxonomy" id="45954"/>
    <lineage>
        <taxon>Eukaryota</taxon>
        <taxon>Metazoa</taxon>
        <taxon>Spiralia</taxon>
        <taxon>Lophotrochozoa</taxon>
        <taxon>Mollusca</taxon>
        <taxon>Bivalvia</taxon>
        <taxon>Autobranchia</taxon>
        <taxon>Heteroconchia</taxon>
        <taxon>Euheterodonta</taxon>
        <taxon>Imparidentia</taxon>
        <taxon>Neoheterodontei</taxon>
        <taxon>Myida</taxon>
        <taxon>Dreissenoidea</taxon>
        <taxon>Dreissenidae</taxon>
        <taxon>Dreissena</taxon>
    </lineage>
</organism>
<evidence type="ECO:0000313" key="3">
    <source>
        <dbReference type="Proteomes" id="UP000828390"/>
    </source>
</evidence>
<reference evidence="2" key="2">
    <citation type="submission" date="2020-11" db="EMBL/GenBank/DDBJ databases">
        <authorList>
            <person name="McCartney M.A."/>
            <person name="Auch B."/>
            <person name="Kono T."/>
            <person name="Mallez S."/>
            <person name="Becker A."/>
            <person name="Gohl D.M."/>
            <person name="Silverstein K.A.T."/>
            <person name="Koren S."/>
            <person name="Bechman K.B."/>
            <person name="Herman A."/>
            <person name="Abrahante J.E."/>
            <person name="Garbe J."/>
        </authorList>
    </citation>
    <scope>NUCLEOTIDE SEQUENCE</scope>
    <source>
        <strain evidence="2">Duluth1</strain>
        <tissue evidence="2">Whole animal</tissue>
    </source>
</reference>
<feature type="compositionally biased region" description="Polar residues" evidence="1">
    <location>
        <begin position="410"/>
        <end position="424"/>
    </location>
</feature>
<dbReference type="AlphaFoldDB" id="A0A9D4F813"/>
<name>A0A9D4F813_DREPO</name>
<reference evidence="2" key="1">
    <citation type="journal article" date="2019" name="bioRxiv">
        <title>The Genome of the Zebra Mussel, Dreissena polymorpha: A Resource for Invasive Species Research.</title>
        <authorList>
            <person name="McCartney M.A."/>
            <person name="Auch B."/>
            <person name="Kono T."/>
            <person name="Mallez S."/>
            <person name="Zhang Y."/>
            <person name="Obille A."/>
            <person name="Becker A."/>
            <person name="Abrahante J.E."/>
            <person name="Garbe J."/>
            <person name="Badalamenti J.P."/>
            <person name="Herman A."/>
            <person name="Mangelson H."/>
            <person name="Liachko I."/>
            <person name="Sullivan S."/>
            <person name="Sone E.D."/>
            <person name="Koren S."/>
            <person name="Silverstein K.A.T."/>
            <person name="Beckman K.B."/>
            <person name="Gohl D.M."/>
        </authorList>
    </citation>
    <scope>NUCLEOTIDE SEQUENCE</scope>
    <source>
        <strain evidence="2">Duluth1</strain>
        <tissue evidence="2">Whole animal</tissue>
    </source>
</reference>
<protein>
    <submittedName>
        <fullName evidence="2">Uncharacterized protein</fullName>
    </submittedName>
</protein>
<accession>A0A9D4F813</accession>
<dbReference type="EMBL" id="JAIWYP010000007">
    <property type="protein sequence ID" value="KAH3793718.1"/>
    <property type="molecule type" value="Genomic_DNA"/>
</dbReference>
<feature type="region of interest" description="Disordered" evidence="1">
    <location>
        <begin position="385"/>
        <end position="474"/>
    </location>
</feature>
<proteinExistence type="predicted"/>
<sequence>MSEVGEFSDDGTNLSPVSESFDESLANNIMKMASDTKSEHVRKKKRKSKYSLLEAKFDRLEGLVTRVLGKVASSPPHAQIHAETNSDGRKRLAPCHTETNSESRKRHAPCHTETNSDNHVRLQDDVLSILADADSDDSYSDTVDNGENLAETTKQCLFEMFGEDALVKHKPLKEGICLDDSQLKVLNTSFRCDQPNFLTAFNEESVDMFPVDESCEKTLKVSSLDELVDGCLTKRYGQKASFAKNKGKVLFTQPCKMVDKICFKGQHAARMGIVMQCYLQQGLGSLLTSVQTQDLDKETIVQKVKDVFAISTKVLDQLGRTGAFHHIARRAVAMTDTGLYEQYDNLQFSNLPLSGDGVFGPGLEPLLKARKEKKKQVDDLIPDVRRPKRKFPSDFDTAKRPRFESYGKPATSTIPQTSGTNWNNFRIPKVQYRSRFEDPSSSRGCPRSSSRGFSRRQGLRQSYGRGNTDKPTDK</sequence>
<dbReference type="Proteomes" id="UP000828390">
    <property type="component" value="Unassembled WGS sequence"/>
</dbReference>
<comment type="caution">
    <text evidence="2">The sequence shown here is derived from an EMBL/GenBank/DDBJ whole genome shotgun (WGS) entry which is preliminary data.</text>
</comment>
<gene>
    <name evidence="2" type="ORF">DPMN_147236</name>
</gene>
<feature type="compositionally biased region" description="Low complexity" evidence="1">
    <location>
        <begin position="441"/>
        <end position="452"/>
    </location>
</feature>
<feature type="compositionally biased region" description="Basic and acidic residues" evidence="1">
    <location>
        <begin position="385"/>
        <end position="405"/>
    </location>
</feature>
<feature type="region of interest" description="Disordered" evidence="1">
    <location>
        <begin position="73"/>
        <end position="117"/>
    </location>
</feature>
<keyword evidence="3" id="KW-1185">Reference proteome</keyword>
<evidence type="ECO:0000313" key="2">
    <source>
        <dbReference type="EMBL" id="KAH3793718.1"/>
    </source>
</evidence>
<evidence type="ECO:0000256" key="1">
    <source>
        <dbReference type="SAM" id="MobiDB-lite"/>
    </source>
</evidence>